<dbReference type="InterPro" id="IPR007157">
    <property type="entry name" value="PspA_VIPP1"/>
</dbReference>
<dbReference type="EMBL" id="CP053586">
    <property type="protein sequence ID" value="WNZ24685.1"/>
    <property type="molecule type" value="Genomic_DNA"/>
</dbReference>
<reference evidence="4" key="1">
    <citation type="submission" date="2020-05" db="EMBL/GenBank/DDBJ databases">
        <authorList>
            <person name="Zhu T."/>
            <person name="Keshari N."/>
            <person name="Lu X."/>
        </authorList>
    </citation>
    <scope>NUCLEOTIDE SEQUENCE</scope>
    <source>
        <strain evidence="4">NK1-12</strain>
    </source>
</reference>
<evidence type="ECO:0000256" key="2">
    <source>
        <dbReference type="SAM" id="Coils"/>
    </source>
</evidence>
<protein>
    <submittedName>
        <fullName evidence="4">PspA/IM30 family protein</fullName>
    </submittedName>
</protein>
<dbReference type="AlphaFoldDB" id="A0AA96WGL6"/>
<sequence length="238" mass="26557">MGLFDRLGRVVRANLNSLISQAEDPEKILEQTVLDMQDDLIKLRQAVAQAIATQKRTERQCAQAQTNAEEWYRRAQLALQKGDELLARDALSRRKALQETAQALQAQVTQQTGIVTQLKQNMRTLESKLAEAKTKKDMYIARARSAQASQRLNEMMGRVGTRDAMAAFDRMEQKVLQLEAQAEVAAELNSGGELEKKFRAIESGSVDAELAAMKAQLNGGSVGRNQESEVRSQESEFF</sequence>
<proteinExistence type="inferred from homology"/>
<feature type="coiled-coil region" evidence="2">
    <location>
        <begin position="54"/>
        <end position="142"/>
    </location>
</feature>
<comment type="similarity">
    <text evidence="1">Belongs to the PspA/Vipp/IM30 family.</text>
</comment>
<dbReference type="RefSeq" id="WP_316430600.1">
    <property type="nucleotide sequence ID" value="NZ_CP053586.1"/>
</dbReference>
<feature type="region of interest" description="Disordered" evidence="3">
    <location>
        <begin position="217"/>
        <end position="238"/>
    </location>
</feature>
<gene>
    <name evidence="4" type="ORF">HJG54_18750</name>
</gene>
<accession>A0AA96WGL6</accession>
<keyword evidence="2" id="KW-0175">Coiled coil</keyword>
<evidence type="ECO:0000256" key="3">
    <source>
        <dbReference type="SAM" id="MobiDB-lite"/>
    </source>
</evidence>
<organism evidence="4">
    <name type="scientific">Leptolyngbya sp. NK1-12</name>
    <dbReference type="NCBI Taxonomy" id="2547451"/>
    <lineage>
        <taxon>Bacteria</taxon>
        <taxon>Bacillati</taxon>
        <taxon>Cyanobacteriota</taxon>
        <taxon>Cyanophyceae</taxon>
        <taxon>Leptolyngbyales</taxon>
        <taxon>Leptolyngbyaceae</taxon>
        <taxon>Leptolyngbya group</taxon>
        <taxon>Leptolyngbya</taxon>
    </lineage>
</organism>
<dbReference type="Pfam" id="PF04012">
    <property type="entry name" value="PspA_IM30"/>
    <property type="match status" value="1"/>
</dbReference>
<evidence type="ECO:0000256" key="1">
    <source>
        <dbReference type="ARBA" id="ARBA00043985"/>
    </source>
</evidence>
<feature type="compositionally biased region" description="Basic and acidic residues" evidence="3">
    <location>
        <begin position="226"/>
        <end position="238"/>
    </location>
</feature>
<name>A0AA96WGL6_9CYAN</name>
<dbReference type="PANTHER" id="PTHR31088:SF6">
    <property type="entry name" value="PHAGE SHOCK PROTEIN A"/>
    <property type="match status" value="1"/>
</dbReference>
<dbReference type="PANTHER" id="PTHR31088">
    <property type="entry name" value="MEMBRANE-ASSOCIATED PROTEIN VIPP1, CHLOROPLASTIC"/>
    <property type="match status" value="1"/>
</dbReference>
<evidence type="ECO:0000313" key="4">
    <source>
        <dbReference type="EMBL" id="WNZ24685.1"/>
    </source>
</evidence>